<dbReference type="EMBL" id="CM017872">
    <property type="protein sequence ID" value="KAG1326995.1"/>
    <property type="molecule type" value="Genomic_DNA"/>
</dbReference>
<reference evidence="3" key="2">
    <citation type="submission" date="2019-07" db="EMBL/GenBank/DDBJ databases">
        <authorList>
            <person name="Yang Y."/>
            <person name="Bocs S."/>
            <person name="Baudouin L."/>
        </authorList>
    </citation>
    <scope>NUCLEOTIDE SEQUENCE</scope>
    <source>
        <tissue evidence="3">Spear leaf of Hainan Tall coconut</tissue>
    </source>
</reference>
<evidence type="ECO:0000313" key="3">
    <source>
        <dbReference type="EMBL" id="KAG1326995.1"/>
    </source>
</evidence>
<gene>
    <name evidence="3" type="ORF">COCNU_01G009290</name>
</gene>
<dbReference type="GO" id="GO:0004864">
    <property type="term" value="F:protein phosphatase inhibitor activity"/>
    <property type="evidence" value="ECO:0007669"/>
    <property type="project" value="InterPro"/>
</dbReference>
<dbReference type="InterPro" id="IPR051761">
    <property type="entry name" value="MLP-like_ligand-binding"/>
</dbReference>
<evidence type="ECO:0000313" key="4">
    <source>
        <dbReference type="Proteomes" id="UP000797356"/>
    </source>
</evidence>
<evidence type="ECO:0000256" key="1">
    <source>
        <dbReference type="ARBA" id="ARBA00009744"/>
    </source>
</evidence>
<dbReference type="SMART" id="SM01037">
    <property type="entry name" value="Bet_v_1"/>
    <property type="match status" value="1"/>
</dbReference>
<dbReference type="InterPro" id="IPR024949">
    <property type="entry name" value="Bet_v_I_allergen"/>
</dbReference>
<proteinExistence type="inferred from homology"/>
<dbReference type="GO" id="GO:0038023">
    <property type="term" value="F:signaling receptor activity"/>
    <property type="evidence" value="ECO:0007669"/>
    <property type="project" value="InterPro"/>
</dbReference>
<dbReference type="SUPFAM" id="SSF55961">
    <property type="entry name" value="Bet v1-like"/>
    <property type="match status" value="1"/>
</dbReference>
<organism evidence="3 4">
    <name type="scientific">Cocos nucifera</name>
    <name type="common">Coconut palm</name>
    <dbReference type="NCBI Taxonomy" id="13894"/>
    <lineage>
        <taxon>Eukaryota</taxon>
        <taxon>Viridiplantae</taxon>
        <taxon>Streptophyta</taxon>
        <taxon>Embryophyta</taxon>
        <taxon>Tracheophyta</taxon>
        <taxon>Spermatophyta</taxon>
        <taxon>Magnoliopsida</taxon>
        <taxon>Liliopsida</taxon>
        <taxon>Arecaceae</taxon>
        <taxon>Arecoideae</taxon>
        <taxon>Cocoseae</taxon>
        <taxon>Attaleinae</taxon>
        <taxon>Cocos</taxon>
    </lineage>
</organism>
<dbReference type="GO" id="GO:0006952">
    <property type="term" value="P:defense response"/>
    <property type="evidence" value="ECO:0007669"/>
    <property type="project" value="InterPro"/>
</dbReference>
<dbReference type="CDD" id="cd07816">
    <property type="entry name" value="Bet_v1-like"/>
    <property type="match status" value="1"/>
</dbReference>
<dbReference type="InterPro" id="IPR023393">
    <property type="entry name" value="START-like_dom_sf"/>
</dbReference>
<dbReference type="PANTHER" id="PTHR31907">
    <property type="entry name" value="MLP-LIKE PROTEIN 423"/>
    <property type="match status" value="1"/>
</dbReference>
<feature type="domain" description="Bet v I/Major latex protein" evidence="2">
    <location>
        <begin position="1"/>
        <end position="151"/>
    </location>
</feature>
<sequence length="151" mass="16538">MASKVEAEVEVKSPADNVWGAIRDSTALFPKIFPEQYKSIDIVEGDGKSAGTIRLLKFAEGAPVVTFAKERIEVADDGNKLVSYSVIDGELASFYKPFKATLQVVPKSDGGGFVKWCLAYDKVNEEVPQPDFLLGTAVKTFKDLDAYLLQK</sequence>
<dbReference type="Gene3D" id="3.30.530.20">
    <property type="match status" value="1"/>
</dbReference>
<dbReference type="Pfam" id="PF00407">
    <property type="entry name" value="Bet_v_1"/>
    <property type="match status" value="1"/>
</dbReference>
<dbReference type="PRINTS" id="PR00634">
    <property type="entry name" value="BETALLERGEN"/>
</dbReference>
<dbReference type="GO" id="GO:0009738">
    <property type="term" value="P:abscisic acid-activated signaling pathway"/>
    <property type="evidence" value="ECO:0007669"/>
    <property type="project" value="InterPro"/>
</dbReference>
<reference evidence="3" key="1">
    <citation type="journal article" date="2017" name="Gigascience">
        <title>The genome draft of coconut (Cocos nucifera).</title>
        <authorList>
            <person name="Xiao Y."/>
            <person name="Xu P."/>
            <person name="Fan H."/>
            <person name="Baudouin L."/>
            <person name="Xia W."/>
            <person name="Bocs S."/>
            <person name="Xu J."/>
            <person name="Li Q."/>
            <person name="Guo A."/>
            <person name="Zhou L."/>
            <person name="Li J."/>
            <person name="Wu Y."/>
            <person name="Ma Z."/>
            <person name="Armero A."/>
            <person name="Issali A.E."/>
            <person name="Liu N."/>
            <person name="Peng M."/>
            <person name="Yang Y."/>
        </authorList>
    </citation>
    <scope>NUCLEOTIDE SEQUENCE</scope>
    <source>
        <tissue evidence="3">Spear leaf of Hainan Tall coconut</tissue>
    </source>
</reference>
<dbReference type="AlphaFoldDB" id="A0A8K0MV19"/>
<dbReference type="FunFam" id="3.30.530.20:FF:000007">
    <property type="entry name" value="Major pollen allergen Bet v 1-A"/>
    <property type="match status" value="1"/>
</dbReference>
<dbReference type="InterPro" id="IPR000916">
    <property type="entry name" value="Bet_v_I/MLP"/>
</dbReference>
<keyword evidence="4" id="KW-1185">Reference proteome</keyword>
<dbReference type="Proteomes" id="UP000797356">
    <property type="component" value="Chromosome 1"/>
</dbReference>
<dbReference type="OrthoDB" id="1858121at2759"/>
<accession>A0A8K0MV19</accession>
<protein>
    <submittedName>
        <fullName evidence="3">MLP-like protein</fullName>
    </submittedName>
</protein>
<comment type="caution">
    <text evidence="3">The sequence shown here is derived from an EMBL/GenBank/DDBJ whole genome shotgun (WGS) entry which is preliminary data.</text>
</comment>
<dbReference type="GO" id="GO:0010427">
    <property type="term" value="F:abscisic acid binding"/>
    <property type="evidence" value="ECO:0007669"/>
    <property type="project" value="InterPro"/>
</dbReference>
<name>A0A8K0MV19_COCNU</name>
<evidence type="ECO:0000259" key="2">
    <source>
        <dbReference type="SMART" id="SM01037"/>
    </source>
</evidence>
<comment type="similarity">
    <text evidence="1">Belongs to the BetVI family.</text>
</comment>